<evidence type="ECO:0000313" key="2">
    <source>
        <dbReference type="EMBL" id="QNE82953.1"/>
    </source>
</evidence>
<proteinExistence type="predicted"/>
<evidence type="ECO:0000313" key="3">
    <source>
        <dbReference type="Proteomes" id="UP000515764"/>
    </source>
</evidence>
<sequence>MTGEEPAPAQGPPEFNPLRFPPCACPRHAPGPGPGPGPEPDEDDGEDGSALLRELRTRMNEENRLRRWARGQS</sequence>
<evidence type="ECO:0000256" key="1">
    <source>
        <dbReference type="SAM" id="MobiDB-lite"/>
    </source>
</evidence>
<reference evidence="3" key="1">
    <citation type="submission" date="2019-10" db="EMBL/GenBank/DDBJ databases">
        <title>Antimicrobial potential of Antarctic Bacteria.</title>
        <authorList>
            <person name="Benaud N."/>
            <person name="Edwards R.J."/>
            <person name="Ferrari B.C."/>
        </authorList>
    </citation>
    <scope>NUCLEOTIDE SEQUENCE [LARGE SCALE GENOMIC DNA]</scope>
    <source>
        <strain evidence="3">NBH77</strain>
    </source>
</reference>
<feature type="region of interest" description="Disordered" evidence="1">
    <location>
        <begin position="1"/>
        <end position="50"/>
    </location>
</feature>
<dbReference type="RefSeq" id="WP_185393370.1">
    <property type="nucleotide sequence ID" value="NZ_CP045704.1"/>
</dbReference>
<dbReference type="Proteomes" id="UP000515764">
    <property type="component" value="Chromosome"/>
</dbReference>
<gene>
    <name evidence="2" type="ORF">F0345_19070</name>
</gene>
<protein>
    <submittedName>
        <fullName evidence="2">Uncharacterized protein</fullName>
    </submittedName>
</protein>
<dbReference type="EMBL" id="CP045704">
    <property type="protein sequence ID" value="QNE82953.1"/>
    <property type="molecule type" value="Genomic_DNA"/>
</dbReference>
<organism evidence="2 3">
    <name type="scientific">Streptomyces rutgersensis</name>
    <dbReference type="NCBI Taxonomy" id="53451"/>
    <lineage>
        <taxon>Bacteria</taxon>
        <taxon>Bacillati</taxon>
        <taxon>Actinomycetota</taxon>
        <taxon>Actinomycetes</taxon>
        <taxon>Kitasatosporales</taxon>
        <taxon>Streptomycetaceae</taxon>
        <taxon>Streptomyces</taxon>
        <taxon>Streptomyces diastaticus group</taxon>
    </lineage>
</organism>
<name>A0ABX6RSE3_9ACTN</name>
<feature type="compositionally biased region" description="Pro residues" evidence="1">
    <location>
        <begin position="9"/>
        <end position="38"/>
    </location>
</feature>
<accession>A0ABX6RSE3</accession>
<keyword evidence="3" id="KW-1185">Reference proteome</keyword>